<dbReference type="AlphaFoldDB" id="A0A0M0K602"/>
<dbReference type="Proteomes" id="UP000037460">
    <property type="component" value="Unassembled WGS sequence"/>
</dbReference>
<comment type="caution">
    <text evidence="1">The sequence shown here is derived from an EMBL/GenBank/DDBJ whole genome shotgun (WGS) entry which is preliminary data.</text>
</comment>
<accession>A0A0M0K602</accession>
<proteinExistence type="predicted"/>
<organism evidence="1 2">
    <name type="scientific">Chrysochromulina tobinii</name>
    <dbReference type="NCBI Taxonomy" id="1460289"/>
    <lineage>
        <taxon>Eukaryota</taxon>
        <taxon>Haptista</taxon>
        <taxon>Haptophyta</taxon>
        <taxon>Prymnesiophyceae</taxon>
        <taxon>Prymnesiales</taxon>
        <taxon>Chrysochromulinaceae</taxon>
        <taxon>Chrysochromulina</taxon>
    </lineage>
</organism>
<evidence type="ECO:0000313" key="1">
    <source>
        <dbReference type="EMBL" id="KOO33818.1"/>
    </source>
</evidence>
<evidence type="ECO:0000313" key="2">
    <source>
        <dbReference type="Proteomes" id="UP000037460"/>
    </source>
</evidence>
<gene>
    <name evidence="1" type="ORF">Ctob_009334</name>
</gene>
<dbReference type="EMBL" id="JWZX01001416">
    <property type="protein sequence ID" value="KOO33818.1"/>
    <property type="molecule type" value="Genomic_DNA"/>
</dbReference>
<dbReference type="SUPFAM" id="SSF50978">
    <property type="entry name" value="WD40 repeat-like"/>
    <property type="match status" value="1"/>
</dbReference>
<dbReference type="OrthoDB" id="10581168at2759"/>
<protein>
    <submittedName>
        <fullName evidence="1">Uncharacterized protein</fullName>
    </submittedName>
</protein>
<keyword evidence="2" id="KW-1185">Reference proteome</keyword>
<sequence length="646" mass="69478">MDRMGTVGGGAQCVLSRHTQCAFYELLHGPLTALQHQTALRQHAAVSRCTLSDVLRVSDLGWRVFLMVAMRWRGPFARVCHEWADIARLCWQADEFDLVRVLQHVQLQNIGGPVTQLTSWVRSHSDLIKKPVFFMLALTEEGRLEQMRVSCKRAEPGMPSTRPDDDVRVEHCKNWSLEEAVPSERHAERLDTLEGAPAQFVVTKHHAYCVVAVRGQALLVKLGGQTNGTHEHMYTDRFPSCVTTMAMCPLDNNIIAFGVPLSGTEAASAAGGGAAARGSGVALDEPADAMVGDPWSQPWRAGGSAKSGCEGRSGGDGIFVGGGGPSLARCKHVIELVNFAQSSRIQTLHTHHEKAMLLIDYSPDAEQLLSCSADCVQLWYQQRDCKASLESRGHAEGRLPGSMDETPERTLRFPPGTTLCIAKLHPAWTSVLLATNEALEVRELRRRDGECHAPLAGGAPASSSNDISRSGAPFSLKWRRQNIQVTAATFVSHGNMLIVSDRGDRLLILNYHGLQAAKRCVLPWAIPQRSLEVPPPVLMDAAAGPSRLAGGGAAAGTAVARNDAGADGLDPLQAGAVGLHFGGLGYCGGSSSSSCRCSDHEPRGRVVRTVTSIVECPDVTTAEEWRSGVSLLAVSSSRGDIILIKI</sequence>
<reference evidence="2" key="1">
    <citation type="journal article" date="2015" name="PLoS Genet.">
        <title>Genome Sequence and Transcriptome Analyses of Chrysochromulina tobin: Metabolic Tools for Enhanced Algal Fitness in the Prominent Order Prymnesiales (Haptophyceae).</title>
        <authorList>
            <person name="Hovde B.T."/>
            <person name="Deodato C.R."/>
            <person name="Hunsperger H.M."/>
            <person name="Ryken S.A."/>
            <person name="Yost W."/>
            <person name="Jha R.K."/>
            <person name="Patterson J."/>
            <person name="Monnat R.J. Jr."/>
            <person name="Barlow S.B."/>
            <person name="Starkenburg S.R."/>
            <person name="Cattolico R.A."/>
        </authorList>
    </citation>
    <scope>NUCLEOTIDE SEQUENCE</scope>
    <source>
        <strain evidence="2">CCMP291</strain>
    </source>
</reference>
<name>A0A0M0K602_9EUKA</name>
<dbReference type="InterPro" id="IPR036322">
    <property type="entry name" value="WD40_repeat_dom_sf"/>
</dbReference>